<evidence type="ECO:0000313" key="5">
    <source>
        <dbReference type="EMBL" id="KAJ0391763.1"/>
    </source>
</evidence>
<keyword evidence="3" id="KW-0378">Hydrolase</keyword>
<evidence type="ECO:0000313" key="6">
    <source>
        <dbReference type="Proteomes" id="UP001209570"/>
    </source>
</evidence>
<dbReference type="EMBL" id="JAKCXM010000853">
    <property type="protein sequence ID" value="KAJ0391763.1"/>
    <property type="molecule type" value="Genomic_DNA"/>
</dbReference>
<evidence type="ECO:0000256" key="2">
    <source>
        <dbReference type="ARBA" id="ARBA00022670"/>
    </source>
</evidence>
<evidence type="ECO:0000256" key="3">
    <source>
        <dbReference type="ARBA" id="ARBA00022801"/>
    </source>
</evidence>
<dbReference type="SUPFAM" id="SSF54001">
    <property type="entry name" value="Cysteine proteinases"/>
    <property type="match status" value="1"/>
</dbReference>
<evidence type="ECO:0000259" key="4">
    <source>
        <dbReference type="PROSITE" id="PS50600"/>
    </source>
</evidence>
<feature type="domain" description="Ubiquitin-like protease family profile" evidence="4">
    <location>
        <begin position="395"/>
        <end position="561"/>
    </location>
</feature>
<accession>A0AAD5Q1W3</accession>
<organism evidence="5 6">
    <name type="scientific">Pythium insidiosum</name>
    <name type="common">Pythiosis disease agent</name>
    <dbReference type="NCBI Taxonomy" id="114742"/>
    <lineage>
        <taxon>Eukaryota</taxon>
        <taxon>Sar</taxon>
        <taxon>Stramenopiles</taxon>
        <taxon>Oomycota</taxon>
        <taxon>Peronosporomycetes</taxon>
        <taxon>Pythiales</taxon>
        <taxon>Pythiaceae</taxon>
        <taxon>Pythium</taxon>
    </lineage>
</organism>
<dbReference type="PANTHER" id="PTHR31569:SF4">
    <property type="entry name" value="SWIM-TYPE DOMAIN-CONTAINING PROTEIN"/>
    <property type="match status" value="1"/>
</dbReference>
<name>A0AAD5Q1W3_PYTIN</name>
<dbReference type="InterPro" id="IPR048324">
    <property type="entry name" value="ZSWIM1-3_RNaseH-like"/>
</dbReference>
<dbReference type="Proteomes" id="UP001209570">
    <property type="component" value="Unassembled WGS sequence"/>
</dbReference>
<dbReference type="Pfam" id="PF02902">
    <property type="entry name" value="Peptidase_C48"/>
    <property type="match status" value="1"/>
</dbReference>
<protein>
    <recommendedName>
        <fullName evidence="4">Ubiquitin-like protease family profile domain-containing protein</fullName>
    </recommendedName>
</protein>
<sequence>MEGTSFASWDSFSSELAAYCARTHQPLAIASSTPRAKRNATIAKRVIKRYGDMPELVKRELQGQLIPETFGFYAKTITCTHAGEPRQRASTARPHQFHRVIGCKARINVCVQYNTAKKQWLLNVTGQELQHNHAVAKEIWRVLVDTTHNVNSAHYKLFSFMVHDAFGNGQYVQHGLIEDEKGSTLRTVCAQFKKTNSAWEKIRAIIMDKDITEMTVIEREFPNARVLLCQIQFIRGILRDNDKIQRWFEYFDANGTSIKEKWCSVYRCDLPHLGNNTNNRLESSWGKLKDLVNKFNGVDECLVSILFWQRTKELAWRRRITRVGRESVAGADAQIKALAPIVSRYTLKLIRDQYEFAIANTTEYNTYSLAAITCIQYKPHVEESHDEEWSEPTDLDVPDEFSVSLKDSRKENVDSDSITTLMDVIQRTSVRRVLVLPIHATTIPFLHQDLLRTAPAIESLQYLGSLAGNASLPVIIAAIHFDDPEHWCGLVFDIATNTFTSFDPLQSVDRYSTIEWWVGKHLNPCIPRFHQAVPQSKRFTSLQQQDTYNCGVLVLLFFEIVLKGIATAYFAPDKLKHTLQYARYRYLCMGLGEVSATASDTDQSDFESEN</sequence>
<dbReference type="InterPro" id="IPR052579">
    <property type="entry name" value="Zinc_finger_SWIM"/>
</dbReference>
<dbReference type="Pfam" id="PF21056">
    <property type="entry name" value="ZSWIM1-3_RNaseH-like"/>
    <property type="match status" value="1"/>
</dbReference>
<dbReference type="PROSITE" id="PS50600">
    <property type="entry name" value="ULP_PROTEASE"/>
    <property type="match status" value="1"/>
</dbReference>
<dbReference type="Gene3D" id="3.40.395.10">
    <property type="entry name" value="Adenoviral Proteinase, Chain A"/>
    <property type="match status" value="1"/>
</dbReference>
<gene>
    <name evidence="5" type="ORF">P43SY_012097</name>
</gene>
<keyword evidence="6" id="KW-1185">Reference proteome</keyword>
<dbReference type="GO" id="GO:0006508">
    <property type="term" value="P:proteolysis"/>
    <property type="evidence" value="ECO:0007669"/>
    <property type="project" value="UniProtKB-KW"/>
</dbReference>
<dbReference type="GO" id="GO:0008234">
    <property type="term" value="F:cysteine-type peptidase activity"/>
    <property type="evidence" value="ECO:0007669"/>
    <property type="project" value="InterPro"/>
</dbReference>
<keyword evidence="2" id="KW-0645">Protease</keyword>
<reference evidence="5" key="1">
    <citation type="submission" date="2021-12" db="EMBL/GenBank/DDBJ databases">
        <title>Prjna785345.</title>
        <authorList>
            <person name="Rujirawat T."/>
            <person name="Krajaejun T."/>
        </authorList>
    </citation>
    <scope>NUCLEOTIDE SEQUENCE</scope>
    <source>
        <strain evidence="5">Pi057C3</strain>
    </source>
</reference>
<comment type="similarity">
    <text evidence="1">Belongs to the peptidase C48 family.</text>
</comment>
<dbReference type="InterPro" id="IPR038765">
    <property type="entry name" value="Papain-like_cys_pep_sf"/>
</dbReference>
<comment type="caution">
    <text evidence="5">The sequence shown here is derived from an EMBL/GenBank/DDBJ whole genome shotgun (WGS) entry which is preliminary data.</text>
</comment>
<dbReference type="InterPro" id="IPR003653">
    <property type="entry name" value="Peptidase_C48_C"/>
</dbReference>
<proteinExistence type="inferred from homology"/>
<dbReference type="PANTHER" id="PTHR31569">
    <property type="entry name" value="SWIM-TYPE DOMAIN-CONTAINING PROTEIN"/>
    <property type="match status" value="1"/>
</dbReference>
<dbReference type="AlphaFoldDB" id="A0AAD5Q1W3"/>
<evidence type="ECO:0000256" key="1">
    <source>
        <dbReference type="ARBA" id="ARBA00005234"/>
    </source>
</evidence>